<organism evidence="1 2">
    <name type="scientific">Friedmanniella luteola</name>
    <dbReference type="NCBI Taxonomy" id="546871"/>
    <lineage>
        <taxon>Bacteria</taxon>
        <taxon>Bacillati</taxon>
        <taxon>Actinomycetota</taxon>
        <taxon>Actinomycetes</taxon>
        <taxon>Propionibacteriales</taxon>
        <taxon>Nocardioidaceae</taxon>
        <taxon>Friedmanniella</taxon>
    </lineage>
</organism>
<sequence>MVAFTADVDDRVRRAADVWGLTVGEALAGGSRSAVFAASDEAGRDLVLKLPPARDDGRSPAALEAAALSTWSSTRAAVTLVDATADALLLVRARPGRSWPWQPTTSLQGVVSVASDLLTRLWAQPPGEHRFPTLADVYPEDERVAREDAAVEQRGRREPRRGVPGLRRLPAAAVLAGRLIATCEVQRLLHGDFITKNLVSDEGSPAGWVALDPLPRTGDPAAEVGAFAAYHPVELILPTAGALARRLDVDPDRSLRWAAVWTVHQAAQAWRDDQRQLDDLVTSATLDDLLAV</sequence>
<dbReference type="AlphaFoldDB" id="A0A1H1TBY8"/>
<dbReference type="GO" id="GO:0016773">
    <property type="term" value="F:phosphotransferase activity, alcohol group as acceptor"/>
    <property type="evidence" value="ECO:0007669"/>
    <property type="project" value="InterPro"/>
</dbReference>
<gene>
    <name evidence="1" type="ORF">SAMN04488543_1987</name>
</gene>
<dbReference type="Pfam" id="PF04655">
    <property type="entry name" value="APH_6_hur"/>
    <property type="match status" value="1"/>
</dbReference>
<keyword evidence="2" id="KW-1185">Reference proteome</keyword>
<evidence type="ECO:0000313" key="1">
    <source>
        <dbReference type="EMBL" id="SDS57664.1"/>
    </source>
</evidence>
<dbReference type="OrthoDB" id="3726847at2"/>
<dbReference type="InterPro" id="IPR006748">
    <property type="entry name" value="NH2Glyco/OHUrea_AB-resist_kin"/>
</dbReference>
<keyword evidence="1" id="KW-0418">Kinase</keyword>
<protein>
    <submittedName>
        <fullName evidence="1">Streptomycin 6-kinase</fullName>
    </submittedName>
</protein>
<reference evidence="1 2" key="1">
    <citation type="submission" date="2016-10" db="EMBL/GenBank/DDBJ databases">
        <authorList>
            <person name="de Groot N.N."/>
        </authorList>
    </citation>
    <scope>NUCLEOTIDE SEQUENCE [LARGE SCALE GENOMIC DNA]</scope>
    <source>
        <strain evidence="1 2">DSM 21741</strain>
    </source>
</reference>
<name>A0A1H1TBY8_9ACTN</name>
<evidence type="ECO:0000313" key="2">
    <source>
        <dbReference type="Proteomes" id="UP000199092"/>
    </source>
</evidence>
<dbReference type="GO" id="GO:0016301">
    <property type="term" value="F:kinase activity"/>
    <property type="evidence" value="ECO:0007669"/>
    <property type="project" value="UniProtKB-KW"/>
</dbReference>
<dbReference type="RefSeq" id="WP_157720402.1">
    <property type="nucleotide sequence ID" value="NZ_LT629749.1"/>
</dbReference>
<dbReference type="Proteomes" id="UP000199092">
    <property type="component" value="Chromosome I"/>
</dbReference>
<dbReference type="InterPro" id="IPR011009">
    <property type="entry name" value="Kinase-like_dom_sf"/>
</dbReference>
<dbReference type="GO" id="GO:0019748">
    <property type="term" value="P:secondary metabolic process"/>
    <property type="evidence" value="ECO:0007669"/>
    <property type="project" value="InterPro"/>
</dbReference>
<dbReference type="EMBL" id="LT629749">
    <property type="protein sequence ID" value="SDS57664.1"/>
    <property type="molecule type" value="Genomic_DNA"/>
</dbReference>
<keyword evidence="1" id="KW-0808">Transferase</keyword>
<dbReference type="SUPFAM" id="SSF56112">
    <property type="entry name" value="Protein kinase-like (PK-like)"/>
    <property type="match status" value="1"/>
</dbReference>
<proteinExistence type="predicted"/>
<accession>A0A1H1TBY8</accession>
<dbReference type="STRING" id="546871.SAMN04488543_1987"/>